<gene>
    <name evidence="1" type="ORF">GCM10017566_02380</name>
</gene>
<dbReference type="AlphaFoldDB" id="A0A8H9IMU8"/>
<proteinExistence type="predicted"/>
<protein>
    <recommendedName>
        <fullName evidence="3">Zinc-binding dehydrogenase</fullName>
    </recommendedName>
</protein>
<evidence type="ECO:0000313" key="2">
    <source>
        <dbReference type="Proteomes" id="UP000658656"/>
    </source>
</evidence>
<evidence type="ECO:0000313" key="1">
    <source>
        <dbReference type="EMBL" id="GHF33272.1"/>
    </source>
</evidence>
<sequence length="54" mass="5728">MTTAGIVAELPSLAEEITARRVTVDPLPIPLAQVEQAWHAPTAPGQRIVLTPAE</sequence>
<name>A0A8H9IMU8_9PSEU</name>
<keyword evidence="2" id="KW-1185">Reference proteome</keyword>
<reference evidence="1" key="2">
    <citation type="submission" date="2020-09" db="EMBL/GenBank/DDBJ databases">
        <authorList>
            <person name="Sun Q."/>
            <person name="Zhou Y."/>
        </authorList>
    </citation>
    <scope>NUCLEOTIDE SEQUENCE</scope>
    <source>
        <strain evidence="1">CGMCC 4.7679</strain>
    </source>
</reference>
<comment type="caution">
    <text evidence="1">The sequence shown here is derived from an EMBL/GenBank/DDBJ whole genome shotgun (WGS) entry which is preliminary data.</text>
</comment>
<dbReference type="Proteomes" id="UP000658656">
    <property type="component" value="Unassembled WGS sequence"/>
</dbReference>
<organism evidence="1 2">
    <name type="scientific">Amycolatopsis bartoniae</name>
    <dbReference type="NCBI Taxonomy" id="941986"/>
    <lineage>
        <taxon>Bacteria</taxon>
        <taxon>Bacillati</taxon>
        <taxon>Actinomycetota</taxon>
        <taxon>Actinomycetes</taxon>
        <taxon>Pseudonocardiales</taxon>
        <taxon>Pseudonocardiaceae</taxon>
        <taxon>Amycolatopsis</taxon>
    </lineage>
</organism>
<evidence type="ECO:0008006" key="3">
    <source>
        <dbReference type="Google" id="ProtNLM"/>
    </source>
</evidence>
<dbReference type="EMBL" id="BNAV01000001">
    <property type="protein sequence ID" value="GHF33272.1"/>
    <property type="molecule type" value="Genomic_DNA"/>
</dbReference>
<reference evidence="1" key="1">
    <citation type="journal article" date="2014" name="Int. J. Syst. Evol. Microbiol.">
        <title>Complete genome sequence of Corynebacterium casei LMG S-19264T (=DSM 44701T), isolated from a smear-ripened cheese.</title>
        <authorList>
            <consortium name="US DOE Joint Genome Institute (JGI-PGF)"/>
            <person name="Walter F."/>
            <person name="Albersmeier A."/>
            <person name="Kalinowski J."/>
            <person name="Ruckert C."/>
        </authorList>
    </citation>
    <scope>NUCLEOTIDE SEQUENCE</scope>
    <source>
        <strain evidence="1">CGMCC 4.7679</strain>
    </source>
</reference>
<accession>A0A8H9IMU8</accession>